<dbReference type="RefSeq" id="WP_196096954.1">
    <property type="nucleotide sequence ID" value="NZ_CP064939.1"/>
</dbReference>
<organism evidence="3 4">
    <name type="scientific">Pedobacter endophyticus</name>
    <dbReference type="NCBI Taxonomy" id="2789740"/>
    <lineage>
        <taxon>Bacteria</taxon>
        <taxon>Pseudomonadati</taxon>
        <taxon>Bacteroidota</taxon>
        <taxon>Sphingobacteriia</taxon>
        <taxon>Sphingobacteriales</taxon>
        <taxon>Sphingobacteriaceae</taxon>
        <taxon>Pedobacter</taxon>
    </lineage>
</organism>
<dbReference type="PROSITE" id="PS51257">
    <property type="entry name" value="PROKAR_LIPOPROTEIN"/>
    <property type="match status" value="1"/>
</dbReference>
<evidence type="ECO:0000313" key="3">
    <source>
        <dbReference type="EMBL" id="QPH37639.1"/>
    </source>
</evidence>
<dbReference type="Pfam" id="PF14344">
    <property type="entry name" value="DUF4397"/>
    <property type="match status" value="1"/>
</dbReference>
<name>A0A7U3SP94_9SPHI</name>
<feature type="domain" description="DUF4397" evidence="2">
    <location>
        <begin position="36"/>
        <end position="150"/>
    </location>
</feature>
<evidence type="ECO:0000256" key="1">
    <source>
        <dbReference type="SAM" id="SignalP"/>
    </source>
</evidence>
<gene>
    <name evidence="3" type="ORF">IZT61_10970</name>
</gene>
<dbReference type="EMBL" id="CP064939">
    <property type="protein sequence ID" value="QPH37639.1"/>
    <property type="molecule type" value="Genomic_DNA"/>
</dbReference>
<feature type="chain" id="PRO_5033064485" evidence="1">
    <location>
        <begin position="28"/>
        <end position="232"/>
    </location>
</feature>
<protein>
    <submittedName>
        <fullName evidence="3">DUF4397 domain-containing protein</fullName>
    </submittedName>
</protein>
<evidence type="ECO:0000313" key="4">
    <source>
        <dbReference type="Proteomes" id="UP000594759"/>
    </source>
</evidence>
<sequence>MTNFTSKALRICALTLLVFSLFISACKKEETDVTTAYFRVVNASPSSPTYNVYFSGTLLSTAALPYAGSVAYRSYPAGSYNIKFTSANSAESLFTQTVDLNANTYRSYYLINKAGSLEGLTISDELSVGSADKAYIRFINLSPDAPALDLAKKDETTPLFNNKAYKTASGFIAVDAGTYNLDAKETSNGTIKAVLAGTTLAGGYHYDIICGGLINPATDTEKPINLQAIMIK</sequence>
<dbReference type="InterPro" id="IPR025510">
    <property type="entry name" value="DUF4397"/>
</dbReference>
<reference evidence="3 4" key="1">
    <citation type="submission" date="2020-11" db="EMBL/GenBank/DDBJ databases">
        <title>Pedobacter endophytica, an endophytic bacteria isolated form Carex pumila.</title>
        <authorList>
            <person name="Peng Y."/>
            <person name="Jiang L."/>
            <person name="Lee J."/>
        </authorList>
    </citation>
    <scope>NUCLEOTIDE SEQUENCE [LARGE SCALE GENOMIC DNA]</scope>
    <source>
        <strain evidence="3 4">JBR3-12</strain>
    </source>
</reference>
<proteinExistence type="predicted"/>
<dbReference type="Proteomes" id="UP000594759">
    <property type="component" value="Chromosome"/>
</dbReference>
<evidence type="ECO:0000259" key="2">
    <source>
        <dbReference type="Pfam" id="PF14344"/>
    </source>
</evidence>
<feature type="signal peptide" evidence="1">
    <location>
        <begin position="1"/>
        <end position="27"/>
    </location>
</feature>
<keyword evidence="4" id="KW-1185">Reference proteome</keyword>
<keyword evidence="1" id="KW-0732">Signal</keyword>
<accession>A0A7U3SP94</accession>
<dbReference type="AlphaFoldDB" id="A0A7U3SP94"/>
<dbReference type="KEGG" id="pex:IZT61_10970"/>